<feature type="compositionally biased region" description="Basic and acidic residues" evidence="1">
    <location>
        <begin position="207"/>
        <end position="216"/>
    </location>
</feature>
<protein>
    <submittedName>
        <fullName evidence="3">Uncharacterized protein</fullName>
    </submittedName>
</protein>
<feature type="transmembrane region" description="Helical" evidence="2">
    <location>
        <begin position="37"/>
        <end position="61"/>
    </location>
</feature>
<evidence type="ECO:0000313" key="3">
    <source>
        <dbReference type="EMBL" id="MEJ2870186.1"/>
    </source>
</evidence>
<dbReference type="Proteomes" id="UP001385809">
    <property type="component" value="Unassembled WGS sequence"/>
</dbReference>
<feature type="region of interest" description="Disordered" evidence="1">
    <location>
        <begin position="134"/>
        <end position="279"/>
    </location>
</feature>
<evidence type="ECO:0000256" key="1">
    <source>
        <dbReference type="SAM" id="MobiDB-lite"/>
    </source>
</evidence>
<feature type="compositionally biased region" description="Low complexity" evidence="1">
    <location>
        <begin position="195"/>
        <end position="205"/>
    </location>
</feature>
<dbReference type="RefSeq" id="WP_337696752.1">
    <property type="nucleotide sequence ID" value="NZ_JBBEGN010000011.1"/>
</dbReference>
<feature type="transmembrane region" description="Helical" evidence="2">
    <location>
        <begin position="105"/>
        <end position="128"/>
    </location>
</feature>
<keyword evidence="2" id="KW-0812">Transmembrane</keyword>
<feature type="transmembrane region" description="Helical" evidence="2">
    <location>
        <begin position="7"/>
        <end position="25"/>
    </location>
</feature>
<keyword evidence="4" id="KW-1185">Reference proteome</keyword>
<evidence type="ECO:0000313" key="4">
    <source>
        <dbReference type="Proteomes" id="UP001385809"/>
    </source>
</evidence>
<comment type="caution">
    <text evidence="3">The sequence shown here is derived from an EMBL/GenBank/DDBJ whole genome shotgun (WGS) entry which is preliminary data.</text>
</comment>
<reference evidence="3 4" key="1">
    <citation type="submission" date="2024-03" db="EMBL/GenBank/DDBJ databases">
        <title>Actinomycetospora sp. OC33-EN08, a novel actinomycete isolated from wild orchid (Aerides multiflora).</title>
        <authorList>
            <person name="Suriyachadkun C."/>
        </authorList>
    </citation>
    <scope>NUCLEOTIDE SEQUENCE [LARGE SCALE GENOMIC DNA]</scope>
    <source>
        <strain evidence="3 4">OC33-EN08</strain>
    </source>
</reference>
<sequence length="279" mass="29285">MRPLNPWVLRALVMTLLHGVAQTAFVALSSRFVSLSLLWTLLLLGGLLLLGLVWGGAEVIADRMPPEWTWLKASLAAGPAAGLLSWILLGLFVDATGVEDLGAALVGRASFTVLLILGSVSLGARFGWMSLRRADDPRADQDPGADVDLPAEDAPDSPSTAAGEASGPPVLPESTTEKVASRRAQRARRRGEPVPAAAASAPSAPDRQQRGADEPTRLPFGTGPFAERSGTYSPVVAVLPPVTPLPEGVGSSAADDEPAEEADRRPGRRRFGLKRPDGE</sequence>
<feature type="compositionally biased region" description="Acidic residues" evidence="1">
    <location>
        <begin position="143"/>
        <end position="155"/>
    </location>
</feature>
<accession>A0ABU8MTG1</accession>
<name>A0ABU8MTG1_9PSEU</name>
<organism evidence="3 4">
    <name type="scientific">Actinomycetospora aurantiaca</name>
    <dbReference type="NCBI Taxonomy" id="3129233"/>
    <lineage>
        <taxon>Bacteria</taxon>
        <taxon>Bacillati</taxon>
        <taxon>Actinomycetota</taxon>
        <taxon>Actinomycetes</taxon>
        <taxon>Pseudonocardiales</taxon>
        <taxon>Pseudonocardiaceae</taxon>
        <taxon>Actinomycetospora</taxon>
    </lineage>
</organism>
<feature type="transmembrane region" description="Helical" evidence="2">
    <location>
        <begin position="73"/>
        <end position="93"/>
    </location>
</feature>
<keyword evidence="2" id="KW-1133">Transmembrane helix</keyword>
<evidence type="ECO:0000256" key="2">
    <source>
        <dbReference type="SAM" id="Phobius"/>
    </source>
</evidence>
<dbReference type="EMBL" id="JBBEGN010000011">
    <property type="protein sequence ID" value="MEJ2870186.1"/>
    <property type="molecule type" value="Genomic_DNA"/>
</dbReference>
<keyword evidence="2" id="KW-0472">Membrane</keyword>
<gene>
    <name evidence="3" type="ORF">WCD74_20620</name>
</gene>
<proteinExistence type="predicted"/>